<organism evidence="1 2">
    <name type="scientific">Tritrichomonas musculus</name>
    <dbReference type="NCBI Taxonomy" id="1915356"/>
    <lineage>
        <taxon>Eukaryota</taxon>
        <taxon>Metamonada</taxon>
        <taxon>Parabasalia</taxon>
        <taxon>Tritrichomonadida</taxon>
        <taxon>Tritrichomonadidae</taxon>
        <taxon>Tritrichomonas</taxon>
    </lineage>
</organism>
<dbReference type="Proteomes" id="UP001470230">
    <property type="component" value="Unassembled WGS sequence"/>
</dbReference>
<dbReference type="EMBL" id="JAPFFF010000010">
    <property type="protein sequence ID" value="KAK8880914.1"/>
    <property type="molecule type" value="Genomic_DNA"/>
</dbReference>
<evidence type="ECO:0000313" key="1">
    <source>
        <dbReference type="EMBL" id="KAK8880914.1"/>
    </source>
</evidence>
<accession>A0ABR2JQF9</accession>
<keyword evidence="2" id="KW-1185">Reference proteome</keyword>
<comment type="caution">
    <text evidence="1">The sequence shown here is derived from an EMBL/GenBank/DDBJ whole genome shotgun (WGS) entry which is preliminary data.</text>
</comment>
<sequence length="369" mass="42890">MESSLPDYIEDLYVIFKPLKAASLCFECEQSRLSDIIPVMHELYTFYRRVAKEYTFKNKKCIEIFHVVLAQFTARTTILIPDEAFISWAFTRSGRYYLRQWNKKADLVVGPTLDIPEQFINNDVSDDLKSQLSSILDNNKKEEEDINDKFFDANSLLLDIPRLIPLETEEDEMEIPNESINVPKKEVQTELIIVRNADNESEINEGLQNLEAISKDPNVSEKDREMAESELSIQKQINALIDKQMGLNISDQTNYDIKSYTYRKCFPIITKYMNILGDVNGSDAQIQFDQWLFASIDDFENILKVESDLEMWREVHKRYHFLSALALSALWLVSVATSESDVERLNSMHKFLVHDRMTNISIKNLLARL</sequence>
<gene>
    <name evidence="1" type="ORF">M9Y10_003614</name>
</gene>
<proteinExistence type="predicted"/>
<evidence type="ECO:0008006" key="3">
    <source>
        <dbReference type="Google" id="ProtNLM"/>
    </source>
</evidence>
<protein>
    <recommendedName>
        <fullName evidence="3">HAT C-terminal dimerisation domain-containing protein</fullName>
    </recommendedName>
</protein>
<reference evidence="1 2" key="1">
    <citation type="submission" date="2024-04" db="EMBL/GenBank/DDBJ databases">
        <title>Tritrichomonas musculus Genome.</title>
        <authorList>
            <person name="Alves-Ferreira E."/>
            <person name="Grigg M."/>
            <person name="Lorenzi H."/>
            <person name="Galac M."/>
        </authorList>
    </citation>
    <scope>NUCLEOTIDE SEQUENCE [LARGE SCALE GENOMIC DNA]</scope>
    <source>
        <strain evidence="1 2">EAF2021</strain>
    </source>
</reference>
<evidence type="ECO:0000313" key="2">
    <source>
        <dbReference type="Proteomes" id="UP001470230"/>
    </source>
</evidence>
<name>A0ABR2JQF9_9EUKA</name>